<gene>
    <name evidence="3" type="ORF">CPter91_4781</name>
</gene>
<evidence type="ECO:0000313" key="3">
    <source>
        <dbReference type="EMBL" id="AMP07076.1"/>
    </source>
</evidence>
<evidence type="ECO:0000259" key="2">
    <source>
        <dbReference type="Pfam" id="PF13937"/>
    </source>
</evidence>
<reference evidence="3 4" key="1">
    <citation type="submission" date="2015-11" db="EMBL/GenBank/DDBJ databases">
        <title>Exploring the genomic traits of fungus-feeding bacterial genus Collimonas.</title>
        <authorList>
            <person name="Song C."/>
            <person name="Schmidt R."/>
            <person name="de Jager V."/>
            <person name="Krzyzanowska D."/>
            <person name="Jongedijk E."/>
            <person name="Cankar K."/>
            <person name="Beekwilder J."/>
            <person name="van Veen A."/>
            <person name="de Boer W."/>
            <person name="van Veen J.A."/>
            <person name="Garbeva P."/>
        </authorList>
    </citation>
    <scope>NUCLEOTIDE SEQUENCE [LARGE SCALE GENOMIC DNA]</scope>
    <source>
        <strain evidence="3 4">Ter91</strain>
    </source>
</reference>
<dbReference type="PATRIC" id="fig|279113.9.peg.4741"/>
<evidence type="ECO:0000313" key="4">
    <source>
        <dbReference type="Proteomes" id="UP000074561"/>
    </source>
</evidence>
<protein>
    <submittedName>
        <fullName evidence="3">Sodium symporter small subunit domain protein</fullName>
    </submittedName>
</protein>
<dbReference type="RefSeq" id="WP_061944179.1">
    <property type="nucleotide sequence ID" value="NZ_CP013234.1"/>
</dbReference>
<dbReference type="AlphaFoldDB" id="A0A127QAQ3"/>
<dbReference type="InterPro" id="IPR019886">
    <property type="entry name" value="Na_symporter_ssu"/>
</dbReference>
<sequence>MPIPRPPSHWRSTRRLTLALLLVWFALTFAAIFFARELSAITWFGWPLSFYMAAQGLALGYLLIVALYTWQMRKIDRRHQAGKADSSAR</sequence>
<keyword evidence="1" id="KW-0812">Transmembrane</keyword>
<dbReference type="NCBIfam" id="TIGR03647">
    <property type="entry name" value="Na_symport_sm"/>
    <property type="match status" value="1"/>
</dbReference>
<keyword evidence="1" id="KW-1133">Transmembrane helix</keyword>
<feature type="domain" description="Sodium symporter small subunit" evidence="2">
    <location>
        <begin position="8"/>
        <end position="80"/>
    </location>
</feature>
<keyword evidence="1" id="KW-0472">Membrane</keyword>
<dbReference type="STRING" id="279113.CPter91_4781"/>
<accession>A0A127QAQ3</accession>
<proteinExistence type="predicted"/>
<dbReference type="EMBL" id="CP013234">
    <property type="protein sequence ID" value="AMP07076.1"/>
    <property type="molecule type" value="Genomic_DNA"/>
</dbReference>
<dbReference type="Pfam" id="PF13937">
    <property type="entry name" value="DUF4212"/>
    <property type="match status" value="1"/>
</dbReference>
<dbReference type="OrthoDB" id="9797746at2"/>
<feature type="transmembrane region" description="Helical" evidence="1">
    <location>
        <begin position="50"/>
        <end position="70"/>
    </location>
</feature>
<dbReference type="Proteomes" id="UP000074561">
    <property type="component" value="Chromosome"/>
</dbReference>
<organism evidence="3 4">
    <name type="scientific">Collimonas pratensis</name>
    <dbReference type="NCBI Taxonomy" id="279113"/>
    <lineage>
        <taxon>Bacteria</taxon>
        <taxon>Pseudomonadati</taxon>
        <taxon>Pseudomonadota</taxon>
        <taxon>Betaproteobacteria</taxon>
        <taxon>Burkholderiales</taxon>
        <taxon>Oxalobacteraceae</taxon>
        <taxon>Collimonas</taxon>
    </lineage>
</organism>
<name>A0A127QAQ3_9BURK</name>
<evidence type="ECO:0000256" key="1">
    <source>
        <dbReference type="SAM" id="Phobius"/>
    </source>
</evidence>
<dbReference type="KEGG" id="cpra:CPter91_4781"/>